<feature type="coiled-coil region" evidence="1">
    <location>
        <begin position="231"/>
        <end position="258"/>
    </location>
</feature>
<keyword evidence="1" id="KW-0175">Coiled coil</keyword>
<evidence type="ECO:0000313" key="2">
    <source>
        <dbReference type="EMBL" id="EAY29352.1"/>
    </source>
</evidence>
<reference evidence="2 3" key="1">
    <citation type="submission" date="2007-01" db="EMBL/GenBank/DDBJ databases">
        <authorList>
            <person name="Haygood M."/>
            <person name="Podell S."/>
            <person name="Anderson C."/>
            <person name="Hopkinson B."/>
            <person name="Roe K."/>
            <person name="Barbeau K."/>
            <person name="Gaasterland T."/>
            <person name="Ferriera S."/>
            <person name="Johnson J."/>
            <person name="Kravitz S."/>
            <person name="Beeson K."/>
            <person name="Sutton G."/>
            <person name="Rogers Y.-H."/>
            <person name="Friedman R."/>
            <person name="Frazier M."/>
            <person name="Venter J.C."/>
        </authorList>
    </citation>
    <scope>NUCLEOTIDE SEQUENCE [LARGE SCALE GENOMIC DNA]</scope>
    <source>
        <strain evidence="2 3">ATCC 23134</strain>
    </source>
</reference>
<dbReference type="RefSeq" id="WP_002696346.1">
    <property type="nucleotide sequence ID" value="NZ_AAWS01000011.1"/>
</dbReference>
<evidence type="ECO:0000256" key="1">
    <source>
        <dbReference type="SAM" id="Coils"/>
    </source>
</evidence>
<accession>A1ZJP9</accession>
<comment type="caution">
    <text evidence="2">The sequence shown here is derived from an EMBL/GenBank/DDBJ whole genome shotgun (WGS) entry which is preliminary data.</text>
</comment>
<evidence type="ECO:0000313" key="3">
    <source>
        <dbReference type="Proteomes" id="UP000004095"/>
    </source>
</evidence>
<proteinExistence type="predicted"/>
<dbReference type="EMBL" id="AAWS01000011">
    <property type="protein sequence ID" value="EAY29352.1"/>
    <property type="molecule type" value="Genomic_DNA"/>
</dbReference>
<gene>
    <name evidence="2" type="ORF">M23134_01408</name>
</gene>
<dbReference type="AlphaFoldDB" id="A1ZJP9"/>
<keyword evidence="3" id="KW-1185">Reference proteome</keyword>
<name>A1ZJP9_MICM2</name>
<sequence length="342" mass="39710">MYTFVIRNVLLIVFLSVWTCSSVVALSVVGTWTSETYRYTAHQNIVRQKIQYIISDSIVQLKLHTFVFSEFYTTRPLVIPPLTYHFRIHRFIITSRAKGRIIVQSPAGAYQVIHCYSKAKNSLRIHFIPGKTYTLAQATSITPVSMGQLFFREAYYWQQQQLPVVPAITARSFAQLQKAVKKQLKKRKVKKMKAAGVDESNLKNEALKTVFLLQGFNPYLSWCEMIKWQQQQMEQRAMALLKRQLKKQKERLVVLKATPTQSVANKNRYKAARQSTQLAWTLTNKKLEYLILRQQIRLKQAPTPQELAHIKQIKQVIEGLTQQQFVLPQEHTRFAPVKVGKD</sequence>
<dbReference type="Proteomes" id="UP000004095">
    <property type="component" value="Unassembled WGS sequence"/>
</dbReference>
<organism evidence="2 3">
    <name type="scientific">Microscilla marina ATCC 23134</name>
    <dbReference type="NCBI Taxonomy" id="313606"/>
    <lineage>
        <taxon>Bacteria</taxon>
        <taxon>Pseudomonadati</taxon>
        <taxon>Bacteroidota</taxon>
        <taxon>Cytophagia</taxon>
        <taxon>Cytophagales</taxon>
        <taxon>Microscillaceae</taxon>
        <taxon>Microscilla</taxon>
    </lineage>
</organism>
<protein>
    <submittedName>
        <fullName evidence="2">Uncharacterized protein</fullName>
    </submittedName>
</protein>